<evidence type="ECO:0000259" key="1">
    <source>
        <dbReference type="PROSITE" id="PS51352"/>
    </source>
</evidence>
<organism evidence="2 3">
    <name type="scientific">Nocardioides daeguensis</name>
    <dbReference type="NCBI Taxonomy" id="908359"/>
    <lineage>
        <taxon>Bacteria</taxon>
        <taxon>Bacillati</taxon>
        <taxon>Actinomycetota</taxon>
        <taxon>Actinomycetes</taxon>
        <taxon>Propionibacteriales</taxon>
        <taxon>Nocardioidaceae</taxon>
        <taxon>Nocardioides</taxon>
    </lineage>
</organism>
<comment type="caution">
    <text evidence="2">The sequence shown here is derived from an EMBL/GenBank/DDBJ whole genome shotgun (WGS) entry which is preliminary data.</text>
</comment>
<dbReference type="Proteomes" id="UP001500301">
    <property type="component" value="Unassembled WGS sequence"/>
</dbReference>
<reference evidence="3" key="1">
    <citation type="journal article" date="2019" name="Int. J. Syst. Evol. Microbiol.">
        <title>The Global Catalogue of Microorganisms (GCM) 10K type strain sequencing project: providing services to taxonomists for standard genome sequencing and annotation.</title>
        <authorList>
            <consortium name="The Broad Institute Genomics Platform"/>
            <consortium name="The Broad Institute Genome Sequencing Center for Infectious Disease"/>
            <person name="Wu L."/>
            <person name="Ma J."/>
        </authorList>
    </citation>
    <scope>NUCLEOTIDE SEQUENCE [LARGE SCALE GENOMIC DNA]</scope>
    <source>
        <strain evidence="3">JCM 17460</strain>
    </source>
</reference>
<accession>A0ABP6VB60</accession>
<evidence type="ECO:0000313" key="2">
    <source>
        <dbReference type="EMBL" id="GAA3530736.1"/>
    </source>
</evidence>
<name>A0ABP6VB60_9ACTN</name>
<keyword evidence="3" id="KW-1185">Reference proteome</keyword>
<dbReference type="Pfam" id="PF00085">
    <property type="entry name" value="Thioredoxin"/>
    <property type="match status" value="1"/>
</dbReference>
<dbReference type="CDD" id="cd02947">
    <property type="entry name" value="TRX_family"/>
    <property type="match status" value="1"/>
</dbReference>
<gene>
    <name evidence="2" type="ORF">GCM10022263_19150</name>
</gene>
<dbReference type="RefSeq" id="WP_218232971.1">
    <property type="nucleotide sequence ID" value="NZ_BAABBB010000009.1"/>
</dbReference>
<feature type="domain" description="Thioredoxin" evidence="1">
    <location>
        <begin position="82"/>
        <end position="204"/>
    </location>
</feature>
<protein>
    <recommendedName>
        <fullName evidence="1">Thioredoxin domain-containing protein</fullName>
    </recommendedName>
</protein>
<dbReference type="PROSITE" id="PS51352">
    <property type="entry name" value="THIOREDOXIN_2"/>
    <property type="match status" value="1"/>
</dbReference>
<dbReference type="InterPro" id="IPR013766">
    <property type="entry name" value="Thioredoxin_domain"/>
</dbReference>
<sequence length="205" mass="21080">MNPGILILVLAVVAAVGFGLYRRRTDGTFASPAASRPVVEVRGAASADGRPVVEVRGAASADGRPVVEARGASVADGRPVVEVRGAPAPSLETSGPSASAAWSSIAASVPDAELGERATLLQFSSAFCAPCRTTRVVLSDVAGQVDGVAHVEIDAEEHLELVRALDVRRTPTTLVLDRHGHEVTRAAGAPRREQVLAALPALQGS</sequence>
<evidence type="ECO:0000313" key="3">
    <source>
        <dbReference type="Proteomes" id="UP001500301"/>
    </source>
</evidence>
<proteinExistence type="predicted"/>
<dbReference type="EMBL" id="BAABBB010000009">
    <property type="protein sequence ID" value="GAA3530736.1"/>
    <property type="molecule type" value="Genomic_DNA"/>
</dbReference>